<comment type="caution">
    <text evidence="1">The sequence shown here is derived from an EMBL/GenBank/DDBJ whole genome shotgun (WGS) entry which is preliminary data.</text>
</comment>
<name>A0ACC7P3D4_9BACL</name>
<evidence type="ECO:0000313" key="1">
    <source>
        <dbReference type="EMBL" id="MFM9331478.1"/>
    </source>
</evidence>
<sequence length="465" mass="49517">MDRRIIIAGTGSSSGKSTVSLGLMGAFRKRGLTVQGFKCGPDYIDSSYHTAITGRSSRNLDSWMLTPAILREIYTRGSRGADISIIEGVMGMFDGKNAGSDEGSTAEVSALLGAPVLLVVDVSGMGRSAAAVVKGFQAMAGEGVHIAGVIANRTGSPGHGVLIKQAVEQECGIPVVGCLLRDHGLSIPERHLGLIPSLERGDLTPLFQALANHAEAGVDLEAVWELAESPEVEAESRLFAEPACASGPKPDRLRIAVARDAAFHFYYPENLELLEHYGAELVFFSPLVGELLPEAVDGLYLGGGFPEEYAGTLAQNRATAQSIRSAVEDGLPVIAECGGFMYLCRSLVQTEGSVHGMAGVFPGKTVMQTKLAAMGYREAMGAAGNPLLSEGETARGHEFHYSIYVPGEDGGDSYPSAYTVSGRKGTSPEGFLYKNTSAGYTHLHFASNPRMVEHWLAFCRKWRDR</sequence>
<protein>
    <submittedName>
        <fullName evidence="1">Cobyrinate a,c-diamide synthase</fullName>
    </submittedName>
</protein>
<evidence type="ECO:0000313" key="2">
    <source>
        <dbReference type="Proteomes" id="UP001631969"/>
    </source>
</evidence>
<accession>A0ACC7P3D4</accession>
<organism evidence="1 2">
    <name type="scientific">Paenibacillus mesotrionivorans</name>
    <dbReference type="NCBI Taxonomy" id="3160968"/>
    <lineage>
        <taxon>Bacteria</taxon>
        <taxon>Bacillati</taxon>
        <taxon>Bacillota</taxon>
        <taxon>Bacilli</taxon>
        <taxon>Bacillales</taxon>
        <taxon>Paenibacillaceae</taxon>
        <taxon>Paenibacillus</taxon>
    </lineage>
</organism>
<gene>
    <name evidence="1" type="ORF">ACI1P1_24585</name>
</gene>
<dbReference type="Proteomes" id="UP001631969">
    <property type="component" value="Unassembled WGS sequence"/>
</dbReference>
<keyword evidence="2" id="KW-1185">Reference proteome</keyword>
<dbReference type="EMBL" id="JBJURJ010000018">
    <property type="protein sequence ID" value="MFM9331478.1"/>
    <property type="molecule type" value="Genomic_DNA"/>
</dbReference>
<reference evidence="1" key="1">
    <citation type="submission" date="2024-12" db="EMBL/GenBank/DDBJ databases">
        <authorList>
            <person name="Wu N."/>
        </authorList>
    </citation>
    <scope>NUCLEOTIDE SEQUENCE</scope>
    <source>
        <strain evidence="1">P15</strain>
    </source>
</reference>
<proteinExistence type="predicted"/>